<name>A0A150GGP9_GONPE</name>
<dbReference type="Gene3D" id="3.30.428.10">
    <property type="entry name" value="HIT-like"/>
    <property type="match status" value="2"/>
</dbReference>
<keyword evidence="5" id="KW-1185">Reference proteome</keyword>
<feature type="compositionally biased region" description="Low complexity" evidence="2">
    <location>
        <begin position="79"/>
        <end position="92"/>
    </location>
</feature>
<reference evidence="5" key="1">
    <citation type="journal article" date="2016" name="Nat. Commun.">
        <title>The Gonium pectorale genome demonstrates co-option of cell cycle regulation during the evolution of multicellularity.</title>
        <authorList>
            <person name="Hanschen E.R."/>
            <person name="Marriage T.N."/>
            <person name="Ferris P.J."/>
            <person name="Hamaji T."/>
            <person name="Toyoda A."/>
            <person name="Fujiyama A."/>
            <person name="Neme R."/>
            <person name="Noguchi H."/>
            <person name="Minakuchi Y."/>
            <person name="Suzuki M."/>
            <person name="Kawai-Toyooka H."/>
            <person name="Smith D.R."/>
            <person name="Sparks H."/>
            <person name="Anderson J."/>
            <person name="Bakaric R."/>
            <person name="Luria V."/>
            <person name="Karger A."/>
            <person name="Kirschner M.W."/>
            <person name="Durand P.M."/>
            <person name="Michod R.E."/>
            <person name="Nozaki H."/>
            <person name="Olson B.J."/>
        </authorList>
    </citation>
    <scope>NUCLEOTIDE SEQUENCE [LARGE SCALE GENOMIC DNA]</scope>
    <source>
        <strain evidence="5">NIES-2863</strain>
    </source>
</reference>
<dbReference type="PROSITE" id="PS51084">
    <property type="entry name" value="HIT_2"/>
    <property type="match status" value="1"/>
</dbReference>
<accession>A0A150GGP9</accession>
<dbReference type="OrthoDB" id="680339at2759"/>
<dbReference type="AlphaFoldDB" id="A0A150GGP9"/>
<protein>
    <recommendedName>
        <fullName evidence="3">HIT domain-containing protein</fullName>
    </recommendedName>
</protein>
<evidence type="ECO:0000313" key="5">
    <source>
        <dbReference type="Proteomes" id="UP000075714"/>
    </source>
</evidence>
<dbReference type="Pfam" id="PF01230">
    <property type="entry name" value="HIT"/>
    <property type="match status" value="1"/>
</dbReference>
<dbReference type="EMBL" id="LSYV01000025">
    <property type="protein sequence ID" value="KXZ48989.1"/>
    <property type="molecule type" value="Genomic_DNA"/>
</dbReference>
<dbReference type="InterPro" id="IPR011146">
    <property type="entry name" value="HIT-like"/>
</dbReference>
<evidence type="ECO:0000259" key="3">
    <source>
        <dbReference type="PROSITE" id="PS51084"/>
    </source>
</evidence>
<dbReference type="InterPro" id="IPR036265">
    <property type="entry name" value="HIT-like_sf"/>
</dbReference>
<dbReference type="PANTHER" id="PTHR46243">
    <property type="entry name" value="BIS(5'-ADENOSYL)-TRIPHOSPHATASE"/>
    <property type="match status" value="1"/>
</dbReference>
<organism evidence="4 5">
    <name type="scientific">Gonium pectorale</name>
    <name type="common">Green alga</name>
    <dbReference type="NCBI Taxonomy" id="33097"/>
    <lineage>
        <taxon>Eukaryota</taxon>
        <taxon>Viridiplantae</taxon>
        <taxon>Chlorophyta</taxon>
        <taxon>core chlorophytes</taxon>
        <taxon>Chlorophyceae</taxon>
        <taxon>CS clade</taxon>
        <taxon>Chlamydomonadales</taxon>
        <taxon>Volvocaceae</taxon>
        <taxon>Gonium</taxon>
    </lineage>
</organism>
<dbReference type="Proteomes" id="UP000075714">
    <property type="component" value="Unassembled WGS sequence"/>
</dbReference>
<feature type="region of interest" description="Disordered" evidence="2">
    <location>
        <begin position="72"/>
        <end position="92"/>
    </location>
</feature>
<sequence>MLVYKFGPHPIPGSHVFALTELSYGFVNLKPVVPGQTVPHVHVHVLPRRAGDFPKNDEVYDAIDRESVQYDKAAAAREPPAVGTDAAAPTAAGEKLDLDRERVVRTHAEMAEEAAALRALLAAAAVEDGK</sequence>
<proteinExistence type="predicted"/>
<evidence type="ECO:0000256" key="1">
    <source>
        <dbReference type="PROSITE-ProRule" id="PRU00464"/>
    </source>
</evidence>
<evidence type="ECO:0000313" key="4">
    <source>
        <dbReference type="EMBL" id="KXZ48989.1"/>
    </source>
</evidence>
<gene>
    <name evidence="4" type="ORF">GPECTOR_24g279</name>
</gene>
<evidence type="ECO:0000256" key="2">
    <source>
        <dbReference type="SAM" id="MobiDB-lite"/>
    </source>
</evidence>
<feature type="short sequence motif" description="Histidine triad motif" evidence="1">
    <location>
        <begin position="40"/>
        <end position="44"/>
    </location>
</feature>
<dbReference type="GO" id="GO:0047627">
    <property type="term" value="F:adenylylsulfatase activity"/>
    <property type="evidence" value="ECO:0007669"/>
    <property type="project" value="UniProtKB-ARBA"/>
</dbReference>
<dbReference type="SUPFAM" id="SSF54197">
    <property type="entry name" value="HIT-like"/>
    <property type="match status" value="1"/>
</dbReference>
<dbReference type="STRING" id="33097.A0A150GGP9"/>
<dbReference type="PANTHER" id="PTHR46243:SF1">
    <property type="entry name" value="BIS(5'-ADENOSYL)-TRIPHOSPHATASE"/>
    <property type="match status" value="1"/>
</dbReference>
<dbReference type="InterPro" id="IPR051884">
    <property type="entry name" value="Bis(5'-adenosyl)-TPase_reg"/>
</dbReference>
<feature type="domain" description="HIT" evidence="3">
    <location>
        <begin position="1"/>
        <end position="55"/>
    </location>
</feature>
<comment type="caution">
    <text evidence="4">The sequence shown here is derived from an EMBL/GenBank/DDBJ whole genome shotgun (WGS) entry which is preliminary data.</text>
</comment>